<dbReference type="Pfam" id="PF02565">
    <property type="entry name" value="RecO_C"/>
    <property type="match status" value="1"/>
</dbReference>
<evidence type="ECO:0000256" key="6">
    <source>
        <dbReference type="ARBA" id="ARBA00033409"/>
    </source>
</evidence>
<protein>
    <recommendedName>
        <fullName evidence="2 7">DNA repair protein RecO</fullName>
    </recommendedName>
    <alternativeName>
        <fullName evidence="6 7">Recombination protein O</fullName>
    </alternativeName>
</protein>
<dbReference type="EMBL" id="MGJL01000016">
    <property type="protein sequence ID" value="OGN07905.1"/>
    <property type="molecule type" value="Genomic_DNA"/>
</dbReference>
<keyword evidence="5 7" id="KW-0234">DNA repair</keyword>
<feature type="domain" description="DNA replication/recombination mediator RecO N-terminal" evidence="8">
    <location>
        <begin position="3"/>
        <end position="76"/>
    </location>
</feature>
<dbReference type="InterPro" id="IPR042242">
    <property type="entry name" value="RecO_C"/>
</dbReference>
<dbReference type="Gene3D" id="2.40.50.140">
    <property type="entry name" value="Nucleic acid-binding proteins"/>
    <property type="match status" value="1"/>
</dbReference>
<dbReference type="HAMAP" id="MF_00201">
    <property type="entry name" value="RecO"/>
    <property type="match status" value="1"/>
</dbReference>
<comment type="similarity">
    <text evidence="1 7">Belongs to the RecO family.</text>
</comment>
<comment type="function">
    <text evidence="7">Involved in DNA repair and RecF pathway recombination.</text>
</comment>
<name>A0A1F8F425_9BACT</name>
<evidence type="ECO:0000259" key="8">
    <source>
        <dbReference type="Pfam" id="PF11967"/>
    </source>
</evidence>
<evidence type="ECO:0000256" key="3">
    <source>
        <dbReference type="ARBA" id="ARBA00022763"/>
    </source>
</evidence>
<dbReference type="GO" id="GO:0006302">
    <property type="term" value="P:double-strand break repair"/>
    <property type="evidence" value="ECO:0007669"/>
    <property type="project" value="TreeGrafter"/>
</dbReference>
<organism evidence="9 10">
    <name type="scientific">Candidatus Yanofskybacteria bacterium RIFCSPHIGHO2_01_FULL_45_42</name>
    <dbReference type="NCBI Taxonomy" id="1802671"/>
    <lineage>
        <taxon>Bacteria</taxon>
        <taxon>Candidatus Yanofskyibacteriota</taxon>
    </lineage>
</organism>
<sequence length="237" mass="27127">MITKAIVIKKQNTNEYDQWVTCYTEEFGKLKTVAKSILKPSSIQALHLDIFNLVEFELINGRGMPIITGAQVINSFGGIKDSLARTAVAYFFVEAIDKMIFENDKDSKMWSFLAYFFEELNKEENNHTDLLRRGQIRLLDILGYFPETDSCKACNGGLGNDNFGAFNHLLGGVVCKRCFLSGHGGILISQDDFLMLRFNLNMRLNLNRYRRSVLDGMFEYISGSKFYSLELLNMVRY</sequence>
<evidence type="ECO:0000256" key="5">
    <source>
        <dbReference type="ARBA" id="ARBA00023204"/>
    </source>
</evidence>
<dbReference type="SUPFAM" id="SSF50249">
    <property type="entry name" value="Nucleic acid-binding proteins"/>
    <property type="match status" value="1"/>
</dbReference>
<evidence type="ECO:0000313" key="10">
    <source>
        <dbReference type="Proteomes" id="UP000178023"/>
    </source>
</evidence>
<dbReference type="NCBIfam" id="TIGR00613">
    <property type="entry name" value="reco"/>
    <property type="match status" value="1"/>
</dbReference>
<evidence type="ECO:0000256" key="4">
    <source>
        <dbReference type="ARBA" id="ARBA00023172"/>
    </source>
</evidence>
<dbReference type="PANTHER" id="PTHR33991:SF1">
    <property type="entry name" value="DNA REPAIR PROTEIN RECO"/>
    <property type="match status" value="1"/>
</dbReference>
<dbReference type="InterPro" id="IPR003717">
    <property type="entry name" value="RecO"/>
</dbReference>
<keyword evidence="3 7" id="KW-0227">DNA damage</keyword>
<dbReference type="InterPro" id="IPR022572">
    <property type="entry name" value="DNA_rep/recomb_RecO_N"/>
</dbReference>
<dbReference type="GO" id="GO:0043590">
    <property type="term" value="C:bacterial nucleoid"/>
    <property type="evidence" value="ECO:0007669"/>
    <property type="project" value="TreeGrafter"/>
</dbReference>
<evidence type="ECO:0000256" key="1">
    <source>
        <dbReference type="ARBA" id="ARBA00007452"/>
    </source>
</evidence>
<dbReference type="Gene3D" id="1.20.1440.120">
    <property type="entry name" value="Recombination protein O, C-terminal domain"/>
    <property type="match status" value="1"/>
</dbReference>
<dbReference type="SUPFAM" id="SSF57863">
    <property type="entry name" value="ArfGap/RecO-like zinc finger"/>
    <property type="match status" value="1"/>
</dbReference>
<reference evidence="9 10" key="1">
    <citation type="journal article" date="2016" name="Nat. Commun.">
        <title>Thousands of microbial genomes shed light on interconnected biogeochemical processes in an aquifer system.</title>
        <authorList>
            <person name="Anantharaman K."/>
            <person name="Brown C.T."/>
            <person name="Hug L.A."/>
            <person name="Sharon I."/>
            <person name="Castelle C.J."/>
            <person name="Probst A.J."/>
            <person name="Thomas B.C."/>
            <person name="Singh A."/>
            <person name="Wilkins M.J."/>
            <person name="Karaoz U."/>
            <person name="Brodie E.L."/>
            <person name="Williams K.H."/>
            <person name="Hubbard S.S."/>
            <person name="Banfield J.F."/>
        </authorList>
    </citation>
    <scope>NUCLEOTIDE SEQUENCE [LARGE SCALE GENOMIC DNA]</scope>
</reference>
<dbReference type="AlphaFoldDB" id="A0A1F8F425"/>
<proteinExistence type="inferred from homology"/>
<dbReference type="Pfam" id="PF11967">
    <property type="entry name" value="RecO_N"/>
    <property type="match status" value="1"/>
</dbReference>
<dbReference type="Proteomes" id="UP000178023">
    <property type="component" value="Unassembled WGS sequence"/>
</dbReference>
<evidence type="ECO:0000256" key="7">
    <source>
        <dbReference type="HAMAP-Rule" id="MF_00201"/>
    </source>
</evidence>
<dbReference type="InterPro" id="IPR012340">
    <property type="entry name" value="NA-bd_OB-fold"/>
</dbReference>
<accession>A0A1F8F425</accession>
<gene>
    <name evidence="7" type="primary">recO</name>
    <name evidence="9" type="ORF">A2750_00415</name>
</gene>
<evidence type="ECO:0000256" key="2">
    <source>
        <dbReference type="ARBA" id="ARBA00021310"/>
    </source>
</evidence>
<keyword evidence="4 7" id="KW-0233">DNA recombination</keyword>
<evidence type="ECO:0000313" key="9">
    <source>
        <dbReference type="EMBL" id="OGN07905.1"/>
    </source>
</evidence>
<dbReference type="InterPro" id="IPR037278">
    <property type="entry name" value="ARFGAP/RecO"/>
</dbReference>
<comment type="caution">
    <text evidence="9">The sequence shown here is derived from an EMBL/GenBank/DDBJ whole genome shotgun (WGS) entry which is preliminary data.</text>
</comment>
<dbReference type="PANTHER" id="PTHR33991">
    <property type="entry name" value="DNA REPAIR PROTEIN RECO"/>
    <property type="match status" value="1"/>
</dbReference>
<dbReference type="GO" id="GO:0006310">
    <property type="term" value="P:DNA recombination"/>
    <property type="evidence" value="ECO:0007669"/>
    <property type="project" value="UniProtKB-UniRule"/>
</dbReference>